<proteinExistence type="predicted"/>
<organism evidence="1 2">
    <name type="scientific">[Candida] jaroonii</name>
    <dbReference type="NCBI Taxonomy" id="467808"/>
    <lineage>
        <taxon>Eukaryota</taxon>
        <taxon>Fungi</taxon>
        <taxon>Dikarya</taxon>
        <taxon>Ascomycota</taxon>
        <taxon>Saccharomycotina</taxon>
        <taxon>Pichiomycetes</taxon>
        <taxon>Debaryomycetaceae</taxon>
        <taxon>Yamadazyma</taxon>
    </lineage>
</organism>
<name>A0ACA9Y0E9_9ASCO</name>
<accession>A0ACA9Y0E9</accession>
<gene>
    <name evidence="1" type="ORF">CLIB1444_01S05732</name>
</gene>
<sequence>MFIRHHHTIFERLGDKPHRSNYRESIRKLEVYNSSRIRFQPTIQDFIAELELSRKSTQYSVKLRLPTKYHKEIFFEPLIYGILSSLRYSDNSLSTQNKTTMIREIQQKLGIEDPNMEDYSETYKELNIEHKELFNISMSCINHIRPNHSIVQWIKSITAASVTEACNSLAYLTNIPGVIIGDILLRTPRSRDELDLQVELWNQFSDSVINESHKASKIRIIFENLLDNCGRYRLYNLLEFVKTSFDLLNRGKLGYEVMVSKKSIDFFDIDKNDEYLNTLIWKLAFSQLEPKMVTFNSTTNIISTQRFLVSKLNLKSERPNISFQGRLGIILALSVNHKTQARQMLKHIEYTNEFEELRNGNSELKNQYNFVKLMTCDDYDELLDSFHKCHETSLLWLGFIKKLQEFELLTSDRSIKILKMLSEKSLVTQTILDHLFVHLRSYKDFKSAWDIMKTNGMLNHYMQFLKLEYMMILYSKFYHHDAEISTLLLPGIKEPKNSIAIARMIYKISKTKNMYYIGKMLRGESRLNPSKMYELYQKEVINKNFQPNEDCLIALIKSSMSLNKTGEPHLWSKNLYAPQIAIHEVKNHVSINKLHENPVAFTDSAWISYIEMLKQFEYISELADIIKHWQNIKFVPQSKTLISLLSSLPIEYSHRYINHAEKVRADSKTDNVNQRSIINWPWPSINELK</sequence>
<protein>
    <submittedName>
        <fullName evidence="1">Uncharacterized protein</fullName>
    </submittedName>
</protein>
<dbReference type="Proteomes" id="UP001152531">
    <property type="component" value="Unassembled WGS sequence"/>
</dbReference>
<comment type="caution">
    <text evidence="1">The sequence shown here is derived from an EMBL/GenBank/DDBJ whole genome shotgun (WGS) entry which is preliminary data.</text>
</comment>
<evidence type="ECO:0000313" key="1">
    <source>
        <dbReference type="EMBL" id="CAH6718393.1"/>
    </source>
</evidence>
<keyword evidence="2" id="KW-1185">Reference proteome</keyword>
<dbReference type="EMBL" id="CALSDN010000001">
    <property type="protein sequence ID" value="CAH6718393.1"/>
    <property type="molecule type" value="Genomic_DNA"/>
</dbReference>
<reference evidence="1" key="1">
    <citation type="submission" date="2022-06" db="EMBL/GenBank/DDBJ databases">
        <authorList>
            <person name="Legras J.-L."/>
            <person name="Devillers H."/>
            <person name="Grondin C."/>
        </authorList>
    </citation>
    <scope>NUCLEOTIDE SEQUENCE</scope>
    <source>
        <strain evidence="1">CLIB 1444</strain>
    </source>
</reference>
<evidence type="ECO:0000313" key="2">
    <source>
        <dbReference type="Proteomes" id="UP001152531"/>
    </source>
</evidence>